<evidence type="ECO:0000313" key="3">
    <source>
        <dbReference type="Proteomes" id="UP001232536"/>
    </source>
</evidence>
<proteinExistence type="predicted"/>
<gene>
    <name evidence="2" type="ORF">Q6348_05445</name>
</gene>
<evidence type="ECO:0000256" key="1">
    <source>
        <dbReference type="SAM" id="Phobius"/>
    </source>
</evidence>
<feature type="transmembrane region" description="Helical" evidence="1">
    <location>
        <begin position="76"/>
        <end position="95"/>
    </location>
</feature>
<organism evidence="2 3">
    <name type="scientific">Actinotalea lenta</name>
    <dbReference type="NCBI Taxonomy" id="3064654"/>
    <lineage>
        <taxon>Bacteria</taxon>
        <taxon>Bacillati</taxon>
        <taxon>Actinomycetota</taxon>
        <taxon>Actinomycetes</taxon>
        <taxon>Micrococcales</taxon>
        <taxon>Cellulomonadaceae</taxon>
        <taxon>Actinotalea</taxon>
    </lineage>
</organism>
<sequence length="164" mass="16457">MDRTRVAPAPLAAVLAALSVVGVGFATASRFGAILVHQCVAGDGMAGALGLRLALLRPDAACPSGALAVGGDSRQVMGVLVVVALPLLLVHLLGLTMAAGLLARIGLAVRTVVRVLAGLVRRPEPARPALPRCARPVPAGLLRGAVEGAPVGSPLLRGPPLRFA</sequence>
<evidence type="ECO:0000313" key="2">
    <source>
        <dbReference type="EMBL" id="MDO8106640.1"/>
    </source>
</evidence>
<dbReference type="Proteomes" id="UP001232536">
    <property type="component" value="Unassembled WGS sequence"/>
</dbReference>
<protein>
    <recommendedName>
        <fullName evidence="4">RDD domain-containing protein</fullName>
    </recommendedName>
</protein>
<keyword evidence="1" id="KW-0472">Membrane</keyword>
<feature type="transmembrane region" description="Helical" evidence="1">
    <location>
        <begin position="34"/>
        <end position="55"/>
    </location>
</feature>
<keyword evidence="1" id="KW-1133">Transmembrane helix</keyword>
<dbReference type="RefSeq" id="WP_304600284.1">
    <property type="nucleotide sequence ID" value="NZ_JAUQYO010000001.1"/>
</dbReference>
<evidence type="ECO:0008006" key="4">
    <source>
        <dbReference type="Google" id="ProtNLM"/>
    </source>
</evidence>
<name>A0ABT9D717_9CELL</name>
<dbReference type="EMBL" id="JAUQYP010000001">
    <property type="protein sequence ID" value="MDO8106640.1"/>
    <property type="molecule type" value="Genomic_DNA"/>
</dbReference>
<reference evidence="2 3" key="1">
    <citation type="submission" date="2023-07" db="EMBL/GenBank/DDBJ databases">
        <title>Description of novel actinomycetes strains, isolated from tidal flat sediment.</title>
        <authorList>
            <person name="Lu C."/>
        </authorList>
    </citation>
    <scope>NUCLEOTIDE SEQUENCE [LARGE SCALE GENOMIC DNA]</scope>
    <source>
        <strain evidence="2 3">SYSU T00b441</strain>
    </source>
</reference>
<accession>A0ABT9D717</accession>
<feature type="transmembrane region" description="Helical" evidence="1">
    <location>
        <begin position="7"/>
        <end position="28"/>
    </location>
</feature>
<comment type="caution">
    <text evidence="2">The sequence shown here is derived from an EMBL/GenBank/DDBJ whole genome shotgun (WGS) entry which is preliminary data.</text>
</comment>
<keyword evidence="3" id="KW-1185">Reference proteome</keyword>
<keyword evidence="1" id="KW-0812">Transmembrane</keyword>